<reference evidence="3" key="1">
    <citation type="submission" date="2017-06" db="EMBL/GenBank/DDBJ databases">
        <title>Genome analysis of Fimbriiglobus ruber SP5, the first member of the order Planctomycetales with confirmed chitinolytic capability.</title>
        <authorList>
            <person name="Ravin N.V."/>
            <person name="Rakitin A.L."/>
            <person name="Ivanova A.A."/>
            <person name="Beletsky A.V."/>
            <person name="Kulichevskaya I.S."/>
            <person name="Mardanov A.V."/>
            <person name="Dedysh S.N."/>
        </authorList>
    </citation>
    <scope>NUCLEOTIDE SEQUENCE [LARGE SCALE GENOMIC DNA]</scope>
    <source>
        <strain evidence="3">SP5</strain>
    </source>
</reference>
<feature type="transmembrane region" description="Helical" evidence="1">
    <location>
        <begin position="6"/>
        <end position="25"/>
    </location>
</feature>
<dbReference type="AlphaFoldDB" id="A0A225E814"/>
<keyword evidence="1" id="KW-0472">Membrane</keyword>
<evidence type="ECO:0000313" key="3">
    <source>
        <dbReference type="Proteomes" id="UP000214646"/>
    </source>
</evidence>
<keyword evidence="1" id="KW-1133">Transmembrane helix</keyword>
<protein>
    <submittedName>
        <fullName evidence="2">Uncharacterized protein</fullName>
    </submittedName>
</protein>
<evidence type="ECO:0000313" key="2">
    <source>
        <dbReference type="EMBL" id="OWK45649.1"/>
    </source>
</evidence>
<organism evidence="2 3">
    <name type="scientific">Fimbriiglobus ruber</name>
    <dbReference type="NCBI Taxonomy" id="1908690"/>
    <lineage>
        <taxon>Bacteria</taxon>
        <taxon>Pseudomonadati</taxon>
        <taxon>Planctomycetota</taxon>
        <taxon>Planctomycetia</taxon>
        <taxon>Gemmatales</taxon>
        <taxon>Gemmataceae</taxon>
        <taxon>Fimbriiglobus</taxon>
    </lineage>
</organism>
<comment type="caution">
    <text evidence="2">The sequence shown here is derived from an EMBL/GenBank/DDBJ whole genome shotgun (WGS) entry which is preliminary data.</text>
</comment>
<accession>A0A225E814</accession>
<proteinExistence type="predicted"/>
<keyword evidence="3" id="KW-1185">Reference proteome</keyword>
<gene>
    <name evidence="2" type="ORF">FRUB_01980</name>
</gene>
<evidence type="ECO:0000256" key="1">
    <source>
        <dbReference type="SAM" id="Phobius"/>
    </source>
</evidence>
<sequence length="168" mass="18115">MPVFLMIAGGLLLVCIFGGAAFWFTDRRQMVRMEMLAREEQMAAERAAVAERETAARASNGPIFPSEVIYQFGQDGATTHGVYRGAAGKSAVGAGERYSQTATVGPVSVTFELTFVAHRGGKDVFRLTYTVTDSGRTETKTSEVEYDGTRTVAVEDKHGSVVIQPPGK</sequence>
<dbReference type="Proteomes" id="UP000214646">
    <property type="component" value="Unassembled WGS sequence"/>
</dbReference>
<dbReference type="EMBL" id="NIDE01000002">
    <property type="protein sequence ID" value="OWK45649.1"/>
    <property type="molecule type" value="Genomic_DNA"/>
</dbReference>
<name>A0A225E814_9BACT</name>
<keyword evidence="1" id="KW-0812">Transmembrane</keyword>